<feature type="transmembrane region" description="Helical" evidence="7">
    <location>
        <begin position="132"/>
        <end position="157"/>
    </location>
</feature>
<name>A0AAN7CCH4_9PEZI</name>
<feature type="region of interest" description="Disordered" evidence="6">
    <location>
        <begin position="393"/>
        <end position="425"/>
    </location>
</feature>
<evidence type="ECO:0000313" key="10">
    <source>
        <dbReference type="Proteomes" id="UP001303760"/>
    </source>
</evidence>
<dbReference type="InterPro" id="IPR049326">
    <property type="entry name" value="Rhodopsin_dom_fungi"/>
</dbReference>
<keyword evidence="10" id="KW-1185">Reference proteome</keyword>
<feature type="region of interest" description="Disordered" evidence="6">
    <location>
        <begin position="349"/>
        <end position="375"/>
    </location>
</feature>
<evidence type="ECO:0000256" key="1">
    <source>
        <dbReference type="ARBA" id="ARBA00004141"/>
    </source>
</evidence>
<evidence type="ECO:0000256" key="3">
    <source>
        <dbReference type="ARBA" id="ARBA00022989"/>
    </source>
</evidence>
<keyword evidence="2 7" id="KW-0812">Transmembrane</keyword>
<proteinExistence type="inferred from homology"/>
<feature type="domain" description="Rhodopsin" evidence="8">
    <location>
        <begin position="36"/>
        <end position="277"/>
    </location>
</feature>
<reference evidence="9" key="2">
    <citation type="submission" date="2023-05" db="EMBL/GenBank/DDBJ databases">
        <authorList>
            <consortium name="Lawrence Berkeley National Laboratory"/>
            <person name="Steindorff A."/>
            <person name="Hensen N."/>
            <person name="Bonometti L."/>
            <person name="Westerberg I."/>
            <person name="Brannstrom I.O."/>
            <person name="Guillou S."/>
            <person name="Cros-Aarteil S."/>
            <person name="Calhoun S."/>
            <person name="Haridas S."/>
            <person name="Kuo A."/>
            <person name="Mondo S."/>
            <person name="Pangilinan J."/>
            <person name="Riley R."/>
            <person name="Labutti K."/>
            <person name="Andreopoulos B."/>
            <person name="Lipzen A."/>
            <person name="Chen C."/>
            <person name="Yanf M."/>
            <person name="Daum C."/>
            <person name="Ng V."/>
            <person name="Clum A."/>
            <person name="Ohm R."/>
            <person name="Martin F."/>
            <person name="Silar P."/>
            <person name="Natvig D."/>
            <person name="Lalanne C."/>
            <person name="Gautier V."/>
            <person name="Ament-Velasquez S.L."/>
            <person name="Kruys A."/>
            <person name="Hutchinson M.I."/>
            <person name="Powell A.J."/>
            <person name="Barry K."/>
            <person name="Miller A.N."/>
            <person name="Grigoriev I.V."/>
            <person name="Debuchy R."/>
            <person name="Gladieux P."/>
            <person name="Thoren M.H."/>
            <person name="Johannesson H."/>
        </authorList>
    </citation>
    <scope>NUCLEOTIDE SEQUENCE</scope>
    <source>
        <strain evidence="9">CBS 532.94</strain>
    </source>
</reference>
<evidence type="ECO:0000313" key="9">
    <source>
        <dbReference type="EMBL" id="KAK4239504.1"/>
    </source>
</evidence>
<feature type="region of interest" description="Disordered" evidence="6">
    <location>
        <begin position="292"/>
        <end position="313"/>
    </location>
</feature>
<organism evidence="9 10">
    <name type="scientific">Achaetomium macrosporum</name>
    <dbReference type="NCBI Taxonomy" id="79813"/>
    <lineage>
        <taxon>Eukaryota</taxon>
        <taxon>Fungi</taxon>
        <taxon>Dikarya</taxon>
        <taxon>Ascomycota</taxon>
        <taxon>Pezizomycotina</taxon>
        <taxon>Sordariomycetes</taxon>
        <taxon>Sordariomycetidae</taxon>
        <taxon>Sordariales</taxon>
        <taxon>Chaetomiaceae</taxon>
        <taxon>Achaetomium</taxon>
    </lineage>
</organism>
<accession>A0AAN7CCH4</accession>
<gene>
    <name evidence="9" type="ORF">C8A03DRAFT_32456</name>
</gene>
<sequence>MSSTDSPPGPDESKASIVVGVVTALHLVSWTLFGTRIWTRVRPTICLSPDDYFIILAVAFDAVSFALLLVAVSYGVGRHNYYVPHDQEVLAEKWLFLSQPPFPWSLAFSKVSISWMLLRIQRDTRWWCWTMYGFMVVSVGVAIVSNIFQLSMCKPLYGAWDHSDPSVVCTDPKKSQASIYVTSSVTIVTDVALSLAPMTFIIHIQRPFREKIALIFVMGLGIFASSASIAKLFMVGSYGSTGDTLMDTVALTTWSMVEAQLAIIAACIPTLKRLFERVLRRWGLISSQGSTTRSRTGYHKHEEGTSRTRVFSQHRHATQTHELSAMRSQRDVKHSAATTNIETSSLESGEMPIMKPSPKGSYGDFESVDSPAGSSNDNGVYFKTAIKAGEHRTSAGAAGGGGIQMETTVSVHTEPNSKRREADVV</sequence>
<dbReference type="Proteomes" id="UP001303760">
    <property type="component" value="Unassembled WGS sequence"/>
</dbReference>
<comment type="subcellular location">
    <subcellularLocation>
        <location evidence="1">Membrane</location>
        <topology evidence="1">Multi-pass membrane protein</topology>
    </subcellularLocation>
</comment>
<dbReference type="EMBL" id="MU860062">
    <property type="protein sequence ID" value="KAK4239504.1"/>
    <property type="molecule type" value="Genomic_DNA"/>
</dbReference>
<dbReference type="PANTHER" id="PTHR33048">
    <property type="entry name" value="PTH11-LIKE INTEGRAL MEMBRANE PROTEIN (AFU_ORTHOLOGUE AFUA_5G11245)"/>
    <property type="match status" value="1"/>
</dbReference>
<evidence type="ECO:0000256" key="2">
    <source>
        <dbReference type="ARBA" id="ARBA00022692"/>
    </source>
</evidence>
<evidence type="ECO:0000256" key="4">
    <source>
        <dbReference type="ARBA" id="ARBA00023136"/>
    </source>
</evidence>
<evidence type="ECO:0000256" key="6">
    <source>
        <dbReference type="SAM" id="MobiDB-lite"/>
    </source>
</evidence>
<feature type="transmembrane region" description="Helical" evidence="7">
    <location>
        <begin position="53"/>
        <end position="76"/>
    </location>
</feature>
<feature type="compositionally biased region" description="Polar residues" evidence="6">
    <location>
        <begin position="405"/>
        <end position="414"/>
    </location>
</feature>
<evidence type="ECO:0000256" key="7">
    <source>
        <dbReference type="SAM" id="Phobius"/>
    </source>
</evidence>
<dbReference type="GO" id="GO:0016020">
    <property type="term" value="C:membrane"/>
    <property type="evidence" value="ECO:0007669"/>
    <property type="project" value="UniProtKB-SubCell"/>
</dbReference>
<feature type="compositionally biased region" description="Basic and acidic residues" evidence="6">
    <location>
        <begin position="415"/>
        <end position="425"/>
    </location>
</feature>
<keyword evidence="4 7" id="KW-0472">Membrane</keyword>
<dbReference type="AlphaFoldDB" id="A0AAN7CCH4"/>
<feature type="transmembrane region" description="Helical" evidence="7">
    <location>
        <begin position="212"/>
        <end position="233"/>
    </location>
</feature>
<evidence type="ECO:0000256" key="5">
    <source>
        <dbReference type="ARBA" id="ARBA00038359"/>
    </source>
</evidence>
<dbReference type="InterPro" id="IPR052337">
    <property type="entry name" value="SAT4-like"/>
</dbReference>
<feature type="transmembrane region" description="Helical" evidence="7">
    <location>
        <begin position="15"/>
        <end position="33"/>
    </location>
</feature>
<feature type="transmembrane region" description="Helical" evidence="7">
    <location>
        <begin position="253"/>
        <end position="271"/>
    </location>
</feature>
<reference evidence="9" key="1">
    <citation type="journal article" date="2023" name="Mol. Phylogenet. Evol.">
        <title>Genome-scale phylogeny and comparative genomics of the fungal order Sordariales.</title>
        <authorList>
            <person name="Hensen N."/>
            <person name="Bonometti L."/>
            <person name="Westerberg I."/>
            <person name="Brannstrom I.O."/>
            <person name="Guillou S."/>
            <person name="Cros-Aarteil S."/>
            <person name="Calhoun S."/>
            <person name="Haridas S."/>
            <person name="Kuo A."/>
            <person name="Mondo S."/>
            <person name="Pangilinan J."/>
            <person name="Riley R."/>
            <person name="LaButti K."/>
            <person name="Andreopoulos B."/>
            <person name="Lipzen A."/>
            <person name="Chen C."/>
            <person name="Yan M."/>
            <person name="Daum C."/>
            <person name="Ng V."/>
            <person name="Clum A."/>
            <person name="Steindorff A."/>
            <person name="Ohm R.A."/>
            <person name="Martin F."/>
            <person name="Silar P."/>
            <person name="Natvig D.O."/>
            <person name="Lalanne C."/>
            <person name="Gautier V."/>
            <person name="Ament-Velasquez S.L."/>
            <person name="Kruys A."/>
            <person name="Hutchinson M.I."/>
            <person name="Powell A.J."/>
            <person name="Barry K."/>
            <person name="Miller A.N."/>
            <person name="Grigoriev I.V."/>
            <person name="Debuchy R."/>
            <person name="Gladieux P."/>
            <person name="Hiltunen Thoren M."/>
            <person name="Johannesson H."/>
        </authorList>
    </citation>
    <scope>NUCLEOTIDE SEQUENCE</scope>
    <source>
        <strain evidence="9">CBS 532.94</strain>
    </source>
</reference>
<comment type="caution">
    <text evidence="9">The sequence shown here is derived from an EMBL/GenBank/DDBJ whole genome shotgun (WGS) entry which is preliminary data.</text>
</comment>
<protein>
    <recommendedName>
        <fullName evidence="8">Rhodopsin domain-containing protein</fullName>
    </recommendedName>
</protein>
<evidence type="ECO:0000259" key="8">
    <source>
        <dbReference type="Pfam" id="PF20684"/>
    </source>
</evidence>
<dbReference type="PANTHER" id="PTHR33048:SF146">
    <property type="entry name" value="INTEGRAL MEMBRANE PROTEIN"/>
    <property type="match status" value="1"/>
</dbReference>
<keyword evidence="3 7" id="KW-1133">Transmembrane helix</keyword>
<comment type="similarity">
    <text evidence="5">Belongs to the SAT4 family.</text>
</comment>
<dbReference type="Pfam" id="PF20684">
    <property type="entry name" value="Fung_rhodopsin"/>
    <property type="match status" value="1"/>
</dbReference>